<name>A0AAD7I948_9AGAR</name>
<organism evidence="2 3">
    <name type="scientific">Mycena maculata</name>
    <dbReference type="NCBI Taxonomy" id="230809"/>
    <lineage>
        <taxon>Eukaryota</taxon>
        <taxon>Fungi</taxon>
        <taxon>Dikarya</taxon>
        <taxon>Basidiomycota</taxon>
        <taxon>Agaricomycotina</taxon>
        <taxon>Agaricomycetes</taxon>
        <taxon>Agaricomycetidae</taxon>
        <taxon>Agaricales</taxon>
        <taxon>Marasmiineae</taxon>
        <taxon>Mycenaceae</taxon>
        <taxon>Mycena</taxon>
    </lineage>
</organism>
<reference evidence="2" key="1">
    <citation type="submission" date="2023-03" db="EMBL/GenBank/DDBJ databases">
        <title>Massive genome expansion in bonnet fungi (Mycena s.s.) driven by repeated elements and novel gene families across ecological guilds.</title>
        <authorList>
            <consortium name="Lawrence Berkeley National Laboratory"/>
            <person name="Harder C.B."/>
            <person name="Miyauchi S."/>
            <person name="Viragh M."/>
            <person name="Kuo A."/>
            <person name="Thoen E."/>
            <person name="Andreopoulos B."/>
            <person name="Lu D."/>
            <person name="Skrede I."/>
            <person name="Drula E."/>
            <person name="Henrissat B."/>
            <person name="Morin E."/>
            <person name="Kohler A."/>
            <person name="Barry K."/>
            <person name="LaButti K."/>
            <person name="Morin E."/>
            <person name="Salamov A."/>
            <person name="Lipzen A."/>
            <person name="Mereny Z."/>
            <person name="Hegedus B."/>
            <person name="Baldrian P."/>
            <person name="Stursova M."/>
            <person name="Weitz H."/>
            <person name="Taylor A."/>
            <person name="Grigoriev I.V."/>
            <person name="Nagy L.G."/>
            <person name="Martin F."/>
            <person name="Kauserud H."/>
        </authorList>
    </citation>
    <scope>NUCLEOTIDE SEQUENCE</scope>
    <source>
        <strain evidence="2">CBHHK188m</strain>
    </source>
</reference>
<evidence type="ECO:0000313" key="2">
    <source>
        <dbReference type="EMBL" id="KAJ7737855.1"/>
    </source>
</evidence>
<feature type="region of interest" description="Disordered" evidence="1">
    <location>
        <begin position="1"/>
        <end position="23"/>
    </location>
</feature>
<protein>
    <submittedName>
        <fullName evidence="2">Uncharacterized protein</fullName>
    </submittedName>
</protein>
<accession>A0AAD7I948</accession>
<gene>
    <name evidence="2" type="ORF">DFH07DRAFT_90092</name>
</gene>
<proteinExistence type="predicted"/>
<dbReference type="Proteomes" id="UP001215280">
    <property type="component" value="Unassembled WGS sequence"/>
</dbReference>
<sequence length="396" mass="44884">MMPTVQKNTSLPPSNCRPSRPRRDMDFPQELISKIIDETSVSPLSLRSCALVAHPFVYQSQMHLFAQIEQEDESPASSRRFSELLLLSPHLALHVRSLSLECNSENWDTVSTILSAVSRVTHVKLLPKRRRGRGLPQRMRVPFRAPFAFPSLRAIKLSDYLLGDVVQFDSLFLNTPELESLELENLAFKSEEPEARSAPLTGASAPVLSKLTLRHMARGVVDSIMDWFTVVDVRHLHSLFVYDSPISTALWLNALTLRDVRIACVDSEDTRPDMSKIMSSSKPHDSTVLALKFLFLDPSTYDNLPKIVRVFDDLHRCTELETVMITFNRCNDYTYVSRFDTMLRVLVEAGTLKRIKVYLGDTDFAVPSLRSWMSLLDAAGVLDIVTAEEFYACFPE</sequence>
<dbReference type="AlphaFoldDB" id="A0AAD7I948"/>
<comment type="caution">
    <text evidence="2">The sequence shown here is derived from an EMBL/GenBank/DDBJ whole genome shotgun (WGS) entry which is preliminary data.</text>
</comment>
<dbReference type="EMBL" id="JARJLG010000140">
    <property type="protein sequence ID" value="KAJ7737855.1"/>
    <property type="molecule type" value="Genomic_DNA"/>
</dbReference>
<dbReference type="SUPFAM" id="SSF52047">
    <property type="entry name" value="RNI-like"/>
    <property type="match status" value="1"/>
</dbReference>
<keyword evidence="3" id="KW-1185">Reference proteome</keyword>
<evidence type="ECO:0000313" key="3">
    <source>
        <dbReference type="Proteomes" id="UP001215280"/>
    </source>
</evidence>
<evidence type="ECO:0000256" key="1">
    <source>
        <dbReference type="SAM" id="MobiDB-lite"/>
    </source>
</evidence>